<keyword evidence="3" id="KW-1185">Reference proteome</keyword>
<dbReference type="InterPro" id="IPR008507">
    <property type="entry name" value="DUF789"/>
</dbReference>
<protein>
    <recommendedName>
        <fullName evidence="4">Plant/F9H3-4 protein</fullName>
    </recommendedName>
</protein>
<accession>A0ABY9BYR5</accession>
<feature type="compositionally biased region" description="Acidic residues" evidence="1">
    <location>
        <begin position="157"/>
        <end position="171"/>
    </location>
</feature>
<proteinExistence type="predicted"/>
<evidence type="ECO:0000256" key="1">
    <source>
        <dbReference type="SAM" id="MobiDB-lite"/>
    </source>
</evidence>
<reference evidence="2 3" key="1">
    <citation type="journal article" date="2023" name="Hortic Res">
        <title>The complete reference genome for grapevine (Vitis vinifera L.) genetics and breeding.</title>
        <authorList>
            <person name="Shi X."/>
            <person name="Cao S."/>
            <person name="Wang X."/>
            <person name="Huang S."/>
            <person name="Wang Y."/>
            <person name="Liu Z."/>
            <person name="Liu W."/>
            <person name="Leng X."/>
            <person name="Peng Y."/>
            <person name="Wang N."/>
            <person name="Wang Y."/>
            <person name="Ma Z."/>
            <person name="Xu X."/>
            <person name="Zhang F."/>
            <person name="Xue H."/>
            <person name="Zhong H."/>
            <person name="Wang Y."/>
            <person name="Zhang K."/>
            <person name="Velt A."/>
            <person name="Avia K."/>
            <person name="Holtgrawe D."/>
            <person name="Grimplet J."/>
            <person name="Matus J.T."/>
            <person name="Ware D."/>
            <person name="Wu X."/>
            <person name="Wang H."/>
            <person name="Liu C."/>
            <person name="Fang Y."/>
            <person name="Rustenholz C."/>
            <person name="Cheng Z."/>
            <person name="Xiao H."/>
            <person name="Zhou Y."/>
        </authorList>
    </citation>
    <scope>NUCLEOTIDE SEQUENCE [LARGE SCALE GENOMIC DNA]</scope>
    <source>
        <strain evidence="3">cv. Pinot noir / PN40024</strain>
        <tissue evidence="2">Leaf</tissue>
    </source>
</reference>
<dbReference type="Pfam" id="PF05623">
    <property type="entry name" value="DUF789"/>
    <property type="match status" value="1"/>
</dbReference>
<dbReference type="EMBL" id="CP126652">
    <property type="protein sequence ID" value="WJZ87961.1"/>
    <property type="molecule type" value="Genomic_DNA"/>
</dbReference>
<dbReference type="Proteomes" id="UP001227230">
    <property type="component" value="Chromosome 5"/>
</dbReference>
<evidence type="ECO:0000313" key="2">
    <source>
        <dbReference type="EMBL" id="WJZ87961.1"/>
    </source>
</evidence>
<dbReference type="PANTHER" id="PTHR31343:SF29">
    <property type="entry name" value="DUF789 DOMAIN-CONTAINING PROTEIN"/>
    <property type="match status" value="1"/>
</dbReference>
<gene>
    <name evidence="2" type="ORF">VitviT2T_007304</name>
</gene>
<sequence>MHNHRYHCRCCTPFHPASIATAMHAYSKCVSSSSAIARVNSKPNTKGLMDSLTTWHSNLECFLNGVTPIVPSQSLSQDCVQDLNNRWRLPGQDKIDYFTLADLWDCYDEWSAYGIGIPLKLDGGENIMQYYVPYLSAIHIYTSKSLATPRTPKEDSDTADPESDCWSDDSENDKLSRSLSNNSSKTWDTISDDLTSDPEGSLSMKNHLGYLYLQHNEMSSPYWRIPLMDKIVELSKNYPALMTLKSVDLSPASWMAVAWYPIYHIPLGRNVKDLSTCFLTYHTLSSSFQDVVVDVDDDGDKRKSSFCREGESKGERSSRVSLHPFGLATYKMQGNLWIKPQTSDHEKMVYLHCAADSWLKQLRADHHDYFFFTSHSTM</sequence>
<feature type="region of interest" description="Disordered" evidence="1">
    <location>
        <begin position="147"/>
        <end position="183"/>
    </location>
</feature>
<organism evidence="2 3">
    <name type="scientific">Vitis vinifera</name>
    <name type="common">Grape</name>
    <dbReference type="NCBI Taxonomy" id="29760"/>
    <lineage>
        <taxon>Eukaryota</taxon>
        <taxon>Viridiplantae</taxon>
        <taxon>Streptophyta</taxon>
        <taxon>Embryophyta</taxon>
        <taxon>Tracheophyta</taxon>
        <taxon>Spermatophyta</taxon>
        <taxon>Magnoliopsida</taxon>
        <taxon>eudicotyledons</taxon>
        <taxon>Gunneridae</taxon>
        <taxon>Pentapetalae</taxon>
        <taxon>rosids</taxon>
        <taxon>Vitales</taxon>
        <taxon>Vitaceae</taxon>
        <taxon>Viteae</taxon>
        <taxon>Vitis</taxon>
    </lineage>
</organism>
<evidence type="ECO:0008006" key="4">
    <source>
        <dbReference type="Google" id="ProtNLM"/>
    </source>
</evidence>
<evidence type="ECO:0000313" key="3">
    <source>
        <dbReference type="Proteomes" id="UP001227230"/>
    </source>
</evidence>
<dbReference type="PANTHER" id="PTHR31343">
    <property type="entry name" value="T15D22.8"/>
    <property type="match status" value="1"/>
</dbReference>
<name>A0ABY9BYR5_VITVI</name>